<protein>
    <submittedName>
        <fullName evidence="2">Uncharacterized protein</fullName>
    </submittedName>
</protein>
<comment type="caution">
    <text evidence="2">The sequence shown here is derived from an EMBL/GenBank/DDBJ whole genome shotgun (WGS) entry which is preliminary data.</text>
</comment>
<evidence type="ECO:0000313" key="2">
    <source>
        <dbReference type="EMBL" id="RNF07881.1"/>
    </source>
</evidence>
<organism evidence="2 3">
    <name type="scientific">Trypanosoma rangeli</name>
    <dbReference type="NCBI Taxonomy" id="5698"/>
    <lineage>
        <taxon>Eukaryota</taxon>
        <taxon>Discoba</taxon>
        <taxon>Euglenozoa</taxon>
        <taxon>Kinetoplastea</taxon>
        <taxon>Metakinetoplastina</taxon>
        <taxon>Trypanosomatida</taxon>
        <taxon>Trypanosomatidae</taxon>
        <taxon>Trypanosoma</taxon>
        <taxon>Herpetosoma</taxon>
    </lineage>
</organism>
<evidence type="ECO:0000313" key="3">
    <source>
        <dbReference type="Proteomes" id="UP000283634"/>
    </source>
</evidence>
<name>A0A3R7NUH0_TRYRA</name>
<gene>
    <name evidence="2" type="ORF">TraAM80_03139</name>
</gene>
<feature type="region of interest" description="Disordered" evidence="1">
    <location>
        <begin position="86"/>
        <end position="191"/>
    </location>
</feature>
<feature type="region of interest" description="Disordered" evidence="1">
    <location>
        <begin position="39"/>
        <end position="58"/>
    </location>
</feature>
<reference evidence="2 3" key="1">
    <citation type="journal article" date="2018" name="BMC Genomics">
        <title>Genomic comparison of Trypanosoma conorhini and Trypanosoma rangeli to Trypanosoma cruzi strains of high and low virulence.</title>
        <authorList>
            <person name="Bradwell K.R."/>
            <person name="Koparde V.N."/>
            <person name="Matveyev A.V."/>
            <person name="Serrano M.G."/>
            <person name="Alves J.M."/>
            <person name="Parikh H."/>
            <person name="Huang B."/>
            <person name="Lee V."/>
            <person name="Espinosa-Alvarez O."/>
            <person name="Ortiz P.A."/>
            <person name="Costa-Martins A.G."/>
            <person name="Teixeira M.M."/>
            <person name="Buck G.A."/>
        </authorList>
    </citation>
    <scope>NUCLEOTIDE SEQUENCE [LARGE SCALE GENOMIC DNA]</scope>
    <source>
        <strain evidence="2 3">AM80</strain>
    </source>
</reference>
<keyword evidence="3" id="KW-1185">Reference proteome</keyword>
<dbReference type="EMBL" id="MKGL01000077">
    <property type="protein sequence ID" value="RNF07881.1"/>
    <property type="molecule type" value="Genomic_DNA"/>
</dbReference>
<feature type="compositionally biased region" description="Basic and acidic residues" evidence="1">
    <location>
        <begin position="155"/>
        <end position="165"/>
    </location>
</feature>
<dbReference type="Proteomes" id="UP000283634">
    <property type="component" value="Unassembled WGS sequence"/>
</dbReference>
<sequence>MRKGNDAVRAVFPTYAPAPPLAREQPTSGSVGECRRWKRLSRSSEHPAAPQHRRLHRSAARHVTLEASAAALAACITPLPAPPSQDPHVCFAPPPDGPLPPAHEASSPTPLASPAEEGYSPATINSRPRDASALPQRPVQRCSCKKRHRSQHPPPPDRIRKDSHPSHPSPGKLPRHGQDDWSTTGLQMRRRARKYVRLRERCHVAEAADMQTQGAAALGQS</sequence>
<accession>A0A3R7NUH0</accession>
<dbReference type="GeneID" id="40327072"/>
<feature type="compositionally biased region" description="Pro residues" evidence="1">
    <location>
        <begin position="92"/>
        <end position="101"/>
    </location>
</feature>
<proteinExistence type="predicted"/>
<evidence type="ECO:0000256" key="1">
    <source>
        <dbReference type="SAM" id="MobiDB-lite"/>
    </source>
</evidence>
<dbReference type="RefSeq" id="XP_029240089.1">
    <property type="nucleotide sequence ID" value="XM_029380118.1"/>
</dbReference>
<dbReference type="AlphaFoldDB" id="A0A3R7NUH0"/>